<keyword evidence="2 4" id="KW-0479">Metal-binding</keyword>
<accession>A0ABW4XKF5</accession>
<keyword evidence="6" id="KW-1185">Reference proteome</keyword>
<dbReference type="EMBL" id="JBHUHT010000008">
    <property type="protein sequence ID" value="MFD2095264.1"/>
    <property type="molecule type" value="Genomic_DNA"/>
</dbReference>
<dbReference type="InterPro" id="IPR000688">
    <property type="entry name" value="HypA/HybF"/>
</dbReference>
<feature type="binding site" evidence="4">
    <location>
        <position position="76"/>
    </location>
    <ligand>
        <name>Zn(2+)</name>
        <dbReference type="ChEBI" id="CHEBI:29105"/>
    </ligand>
</feature>
<dbReference type="HAMAP" id="MF_00213">
    <property type="entry name" value="HypA_HybF"/>
    <property type="match status" value="1"/>
</dbReference>
<comment type="similarity">
    <text evidence="4">Belongs to the HypA/HybF family.</text>
</comment>
<proteinExistence type="inferred from homology"/>
<evidence type="ECO:0000256" key="2">
    <source>
        <dbReference type="ARBA" id="ARBA00022723"/>
    </source>
</evidence>
<evidence type="ECO:0000256" key="1">
    <source>
        <dbReference type="ARBA" id="ARBA00022596"/>
    </source>
</evidence>
<dbReference type="PANTHER" id="PTHR34535:SF3">
    <property type="entry name" value="HYDROGENASE MATURATION FACTOR HYPA"/>
    <property type="match status" value="1"/>
</dbReference>
<evidence type="ECO:0000256" key="4">
    <source>
        <dbReference type="HAMAP-Rule" id="MF_00213"/>
    </source>
</evidence>
<dbReference type="PANTHER" id="PTHR34535">
    <property type="entry name" value="HYDROGENASE MATURATION FACTOR HYPA"/>
    <property type="match status" value="1"/>
</dbReference>
<dbReference type="Pfam" id="PF01155">
    <property type="entry name" value="HypA"/>
    <property type="match status" value="1"/>
</dbReference>
<evidence type="ECO:0000256" key="3">
    <source>
        <dbReference type="ARBA" id="ARBA00022833"/>
    </source>
</evidence>
<dbReference type="RefSeq" id="WP_345338425.1">
    <property type="nucleotide sequence ID" value="NZ_BAABLI010000005.1"/>
</dbReference>
<evidence type="ECO:0000313" key="6">
    <source>
        <dbReference type="Proteomes" id="UP001597380"/>
    </source>
</evidence>
<dbReference type="Gene3D" id="3.30.2320.80">
    <property type="match status" value="1"/>
</dbReference>
<evidence type="ECO:0000313" key="5">
    <source>
        <dbReference type="EMBL" id="MFD2095264.1"/>
    </source>
</evidence>
<feature type="binding site" evidence="4">
    <location>
        <position position="89"/>
    </location>
    <ligand>
        <name>Zn(2+)</name>
        <dbReference type="ChEBI" id="CHEBI:29105"/>
    </ligand>
</feature>
<reference evidence="6" key="1">
    <citation type="journal article" date="2019" name="Int. J. Syst. Evol. Microbiol.">
        <title>The Global Catalogue of Microorganisms (GCM) 10K type strain sequencing project: providing services to taxonomists for standard genome sequencing and annotation.</title>
        <authorList>
            <consortium name="The Broad Institute Genomics Platform"/>
            <consortium name="The Broad Institute Genome Sequencing Center for Infectious Disease"/>
            <person name="Wu L."/>
            <person name="Ma J."/>
        </authorList>
    </citation>
    <scope>NUCLEOTIDE SEQUENCE [LARGE SCALE GENOMIC DNA]</scope>
    <source>
        <strain evidence="6">CGMCC 1.10992</strain>
    </source>
</reference>
<feature type="binding site" evidence="4">
    <location>
        <position position="2"/>
    </location>
    <ligand>
        <name>Ni(2+)</name>
        <dbReference type="ChEBI" id="CHEBI:49786"/>
    </ligand>
</feature>
<gene>
    <name evidence="4 5" type="primary">hypA</name>
    <name evidence="5" type="ORF">ACFSJ3_04645</name>
</gene>
<dbReference type="Proteomes" id="UP001597380">
    <property type="component" value="Unassembled WGS sequence"/>
</dbReference>
<comment type="function">
    <text evidence="4">Involved in the maturation of [NiFe] hydrogenases. Required for nickel insertion into the metal center of the hydrogenase.</text>
</comment>
<feature type="binding site" evidence="4">
    <location>
        <position position="73"/>
    </location>
    <ligand>
        <name>Zn(2+)</name>
        <dbReference type="ChEBI" id="CHEBI:29105"/>
    </ligand>
</feature>
<dbReference type="NCBIfam" id="TIGR00100">
    <property type="entry name" value="hypA"/>
    <property type="match status" value="1"/>
</dbReference>
<organism evidence="5 6">
    <name type="scientific">Corallincola platygyrae</name>
    <dbReference type="NCBI Taxonomy" id="1193278"/>
    <lineage>
        <taxon>Bacteria</taxon>
        <taxon>Pseudomonadati</taxon>
        <taxon>Pseudomonadota</taxon>
        <taxon>Gammaproteobacteria</taxon>
        <taxon>Alteromonadales</taxon>
        <taxon>Psychromonadaceae</taxon>
        <taxon>Corallincola</taxon>
    </lineage>
</organism>
<feature type="binding site" evidence="4">
    <location>
        <position position="92"/>
    </location>
    <ligand>
        <name>Zn(2+)</name>
        <dbReference type="ChEBI" id="CHEBI:29105"/>
    </ligand>
</feature>
<protein>
    <recommendedName>
        <fullName evidence="4">Hydrogenase maturation factor HypA</fullName>
    </recommendedName>
</protein>
<comment type="caution">
    <text evidence="5">The sequence shown here is derived from an EMBL/GenBank/DDBJ whole genome shotgun (WGS) entry which is preliminary data.</text>
</comment>
<name>A0ABW4XKF5_9GAMM</name>
<keyword evidence="1 4" id="KW-0533">Nickel</keyword>
<keyword evidence="3 4" id="KW-0862">Zinc</keyword>
<sequence length="115" mass="12883">MHELTLCRQLCETLEAWAKSSSVVKIRQINLRIGCLTCVEPDALEFCFEAVAHSPLLQGAKLAIERAPAQAHCRNCGNNYTVTNWMDFCPQCESELRDLSETEELIIKSVQTDGP</sequence>
<dbReference type="PIRSF" id="PIRSF004761">
    <property type="entry name" value="Hydrgn_mat_HypA"/>
    <property type="match status" value="1"/>
</dbReference>